<dbReference type="EMBL" id="JANCLT010000003">
    <property type="protein sequence ID" value="MCP8968567.1"/>
    <property type="molecule type" value="Genomic_DNA"/>
</dbReference>
<dbReference type="InterPro" id="IPR002937">
    <property type="entry name" value="Amino_oxidase"/>
</dbReference>
<reference evidence="2" key="1">
    <citation type="submission" date="2022-07" db="EMBL/GenBank/DDBJ databases">
        <authorList>
            <person name="Li W.-J."/>
            <person name="Deng Q.-Q."/>
        </authorList>
    </citation>
    <scope>NUCLEOTIDE SEQUENCE</scope>
    <source>
        <strain evidence="2">SYSU M60031</strain>
    </source>
</reference>
<evidence type="ECO:0000313" key="3">
    <source>
        <dbReference type="Proteomes" id="UP001156102"/>
    </source>
</evidence>
<dbReference type="GO" id="GO:0016491">
    <property type="term" value="F:oxidoreductase activity"/>
    <property type="evidence" value="ECO:0007669"/>
    <property type="project" value="InterPro"/>
</dbReference>
<dbReference type="Proteomes" id="UP001156102">
    <property type="component" value="Unassembled WGS sequence"/>
</dbReference>
<dbReference type="PANTHER" id="PTHR42923">
    <property type="entry name" value="PROTOPORPHYRINOGEN OXIDASE"/>
    <property type="match status" value="1"/>
</dbReference>
<dbReference type="Gene3D" id="3.50.50.60">
    <property type="entry name" value="FAD/NAD(P)-binding domain"/>
    <property type="match status" value="1"/>
</dbReference>
<gene>
    <name evidence="2" type="ORF">NK662_08435</name>
</gene>
<dbReference type="Pfam" id="PF01593">
    <property type="entry name" value="Amino_oxidase"/>
    <property type="match status" value="1"/>
</dbReference>
<evidence type="ECO:0000313" key="2">
    <source>
        <dbReference type="EMBL" id="MCP8968567.1"/>
    </source>
</evidence>
<sequence length="458" mass="51302">MKEFDTVIVGAGLAGLTCGLELSGKGKKVLLLEAEPVVGGRTANYSLGGMEVESGFHRYIGYYTTMPKVLRKAGIRLNEIFTWEEKIEIRVKHDDKLVTLGLAPLFGPLKLISGVLGNNKLLSLRDKLSLVPFFLNGFKDYALKPKELDKMSIREYAAKYGVREDAFHNVVVPLSTGIYFLPPERYSAYVFFGLLAPGIPRLFKLRIGAYLGGMTDVMCRPMADVIEKRCGTVMTKQKVVKLLLNEQQEVIGVETHSGEKFYGKHVVVATTLNSAKQLLNVPFGKHAWFQPMLKLPMMPAAVFQIDLKKPALRKDITTFGPRTSMASFAEQSRTTFRGRPGRLSIILADPEKFLPLTPEETLEIVLRDAEALGMHIREDVLDYRKIDHNYDFHSLEPGYNWMRPDQNTPVKGLVLAGDYTMQPIFATMEGACISGVNAAKIILKRKNPIRRKSQEGYI</sequence>
<dbReference type="AlphaFoldDB" id="A0AA41X4G9"/>
<feature type="domain" description="Amine oxidase" evidence="1">
    <location>
        <begin position="13"/>
        <end position="443"/>
    </location>
</feature>
<accession>A0AA41X4G9</accession>
<organism evidence="2 3">
    <name type="scientific">Ectobacillus ponti</name>
    <dbReference type="NCBI Taxonomy" id="2961894"/>
    <lineage>
        <taxon>Bacteria</taxon>
        <taxon>Bacillati</taxon>
        <taxon>Bacillota</taxon>
        <taxon>Bacilli</taxon>
        <taxon>Bacillales</taxon>
        <taxon>Bacillaceae</taxon>
        <taxon>Ectobacillus</taxon>
    </lineage>
</organism>
<dbReference type="InterPro" id="IPR036188">
    <property type="entry name" value="FAD/NAD-bd_sf"/>
</dbReference>
<proteinExistence type="predicted"/>
<name>A0AA41X4G9_9BACI</name>
<keyword evidence="3" id="KW-1185">Reference proteome</keyword>
<dbReference type="RefSeq" id="WP_254758470.1">
    <property type="nucleotide sequence ID" value="NZ_JANCLT010000003.1"/>
</dbReference>
<comment type="caution">
    <text evidence="2">The sequence shown here is derived from an EMBL/GenBank/DDBJ whole genome shotgun (WGS) entry which is preliminary data.</text>
</comment>
<protein>
    <submittedName>
        <fullName evidence="2">FAD-dependent oxidoreductase</fullName>
    </submittedName>
</protein>
<dbReference type="SUPFAM" id="SSF51905">
    <property type="entry name" value="FAD/NAD(P)-binding domain"/>
    <property type="match status" value="1"/>
</dbReference>
<evidence type="ECO:0000259" key="1">
    <source>
        <dbReference type="Pfam" id="PF01593"/>
    </source>
</evidence>
<dbReference type="PANTHER" id="PTHR42923:SF46">
    <property type="entry name" value="AMINE OXIDASE"/>
    <property type="match status" value="1"/>
</dbReference>
<dbReference type="InterPro" id="IPR050464">
    <property type="entry name" value="Zeta_carotene_desat/Oxidored"/>
</dbReference>